<protein>
    <submittedName>
        <fullName evidence="1">Ribosomal protein S18 acetylase RimI</fullName>
    </submittedName>
</protein>
<evidence type="ECO:0000313" key="2">
    <source>
        <dbReference type="Proteomes" id="UP000198701"/>
    </source>
</evidence>
<dbReference type="EMBL" id="FNFU01000011">
    <property type="protein sequence ID" value="SDK72312.1"/>
    <property type="molecule type" value="Genomic_DNA"/>
</dbReference>
<dbReference type="GO" id="GO:0005840">
    <property type="term" value="C:ribosome"/>
    <property type="evidence" value="ECO:0007669"/>
    <property type="project" value="UniProtKB-KW"/>
</dbReference>
<proteinExistence type="predicted"/>
<dbReference type="Proteomes" id="UP000198701">
    <property type="component" value="Unassembled WGS sequence"/>
</dbReference>
<name>A0A1G9E855_9MICO</name>
<dbReference type="STRING" id="386301.SAMN05216282_11171"/>
<dbReference type="Gene3D" id="3.40.630.30">
    <property type="match status" value="1"/>
</dbReference>
<reference evidence="1 2" key="1">
    <citation type="submission" date="2016-10" db="EMBL/GenBank/DDBJ databases">
        <authorList>
            <person name="de Groot N.N."/>
        </authorList>
    </citation>
    <scope>NUCLEOTIDE SEQUENCE [LARGE SCALE GENOMIC DNA]</scope>
    <source>
        <strain evidence="1 2">CGMCC 1.5382</strain>
    </source>
</reference>
<dbReference type="Pfam" id="PF00583">
    <property type="entry name" value="Acetyltransf_1"/>
    <property type="match status" value="1"/>
</dbReference>
<dbReference type="CDD" id="cd04301">
    <property type="entry name" value="NAT_SF"/>
    <property type="match status" value="1"/>
</dbReference>
<keyword evidence="1" id="KW-0687">Ribonucleoprotein</keyword>
<dbReference type="GO" id="GO:0016747">
    <property type="term" value="F:acyltransferase activity, transferring groups other than amino-acyl groups"/>
    <property type="evidence" value="ECO:0007669"/>
    <property type="project" value="InterPro"/>
</dbReference>
<organism evidence="1 2">
    <name type="scientific">Cryobacterium psychrotolerans</name>
    <dbReference type="NCBI Taxonomy" id="386301"/>
    <lineage>
        <taxon>Bacteria</taxon>
        <taxon>Bacillati</taxon>
        <taxon>Actinomycetota</taxon>
        <taxon>Actinomycetes</taxon>
        <taxon>Micrococcales</taxon>
        <taxon>Microbacteriaceae</taxon>
        <taxon>Cryobacterium</taxon>
    </lineage>
</organism>
<accession>A0A1G9E855</accession>
<dbReference type="InterPro" id="IPR000182">
    <property type="entry name" value="GNAT_dom"/>
</dbReference>
<evidence type="ECO:0000313" key="1">
    <source>
        <dbReference type="EMBL" id="SDK72312.1"/>
    </source>
</evidence>
<dbReference type="PROSITE" id="PS51186">
    <property type="entry name" value="GNAT"/>
    <property type="match status" value="1"/>
</dbReference>
<dbReference type="InterPro" id="IPR016181">
    <property type="entry name" value="Acyl_CoA_acyltransferase"/>
</dbReference>
<dbReference type="RefSeq" id="WP_092323808.1">
    <property type="nucleotide sequence ID" value="NZ_FNFU01000011.1"/>
</dbReference>
<dbReference type="SUPFAM" id="SSF55729">
    <property type="entry name" value="Acyl-CoA N-acyltransferases (Nat)"/>
    <property type="match status" value="1"/>
</dbReference>
<keyword evidence="1" id="KW-0689">Ribosomal protein</keyword>
<dbReference type="AlphaFoldDB" id="A0A1G9E855"/>
<dbReference type="OrthoDB" id="9805924at2"/>
<gene>
    <name evidence="1" type="ORF">SAMN05216282_11171</name>
</gene>
<sequence>MSVQVRPLGDKDFFSWLGLFEGYSEFYKSELTDEKALRVWSWIIDKGHDLTGAVALNDEGEFIGFAHYRAYPRTLTADRGLFLDDLFVVSGKRGAGVGKALIEFSKTYAGEHHLKQLQWLTAADNKSAQKLYDDVATRTSWVTYEIEL</sequence>
<keyword evidence="2" id="KW-1185">Reference proteome</keyword>